<dbReference type="Proteomes" id="UP000250235">
    <property type="component" value="Unassembled WGS sequence"/>
</dbReference>
<dbReference type="PANTHER" id="PTHR36710">
    <property type="entry name" value="PECTINESTERASE INHIBITOR-LIKE"/>
    <property type="match status" value="1"/>
</dbReference>
<dbReference type="NCBIfam" id="TIGR01614">
    <property type="entry name" value="PME_inhib"/>
    <property type="match status" value="1"/>
</dbReference>
<feature type="signal peptide" evidence="4">
    <location>
        <begin position="1"/>
        <end position="24"/>
    </location>
</feature>
<dbReference type="InterPro" id="IPR035513">
    <property type="entry name" value="Invertase/methylesterase_inhib"/>
</dbReference>
<evidence type="ECO:0000313" key="7">
    <source>
        <dbReference type="Proteomes" id="UP000250235"/>
    </source>
</evidence>
<dbReference type="Gene3D" id="1.20.140.40">
    <property type="entry name" value="Invertase/pectin methylesterase inhibitor family protein"/>
    <property type="match status" value="1"/>
</dbReference>
<organism evidence="6 7">
    <name type="scientific">Dorcoceras hygrometricum</name>
    <dbReference type="NCBI Taxonomy" id="472368"/>
    <lineage>
        <taxon>Eukaryota</taxon>
        <taxon>Viridiplantae</taxon>
        <taxon>Streptophyta</taxon>
        <taxon>Embryophyta</taxon>
        <taxon>Tracheophyta</taxon>
        <taxon>Spermatophyta</taxon>
        <taxon>Magnoliopsida</taxon>
        <taxon>eudicotyledons</taxon>
        <taxon>Gunneridae</taxon>
        <taxon>Pentapetalae</taxon>
        <taxon>asterids</taxon>
        <taxon>lamiids</taxon>
        <taxon>Lamiales</taxon>
        <taxon>Gesneriaceae</taxon>
        <taxon>Didymocarpoideae</taxon>
        <taxon>Trichosporeae</taxon>
        <taxon>Loxocarpinae</taxon>
        <taxon>Dorcoceras</taxon>
    </lineage>
</organism>
<feature type="domain" description="Pectinesterase inhibitor" evidence="5">
    <location>
        <begin position="28"/>
        <end position="173"/>
    </location>
</feature>
<sequence length="176" mass="19601">MGKQVFSTTVLVSFVFFLSHGINAIGSKDMAFIESVCKKTHDYKLCVTCLKSNPRSFNADVKGLALIMMEAMQSKVDGILKVISRLRNNTSDPDMQSCLDDACHEEYANITPFIQFAIEHLQSNSLDFALLGVDDAYLGIQACEECTPPKSSMTPINTYFVSLLKITEDILRILMK</sequence>
<dbReference type="OrthoDB" id="1918674at2759"/>
<name>A0A2Z7BRQ2_9LAMI</name>
<protein>
    <submittedName>
        <fullName evidence="6">Cell wall</fullName>
    </submittedName>
</protein>
<dbReference type="EMBL" id="KV005015">
    <property type="protein sequence ID" value="KZV34957.1"/>
    <property type="molecule type" value="Genomic_DNA"/>
</dbReference>
<dbReference type="PANTHER" id="PTHR36710:SF18">
    <property type="entry name" value="PECTINESTERASE INHIBITOR 5-RELATED"/>
    <property type="match status" value="1"/>
</dbReference>
<accession>A0A2Z7BRQ2</accession>
<comment type="similarity">
    <text evidence="3">Belongs to the PMEI family.</text>
</comment>
<dbReference type="InterPro" id="IPR052421">
    <property type="entry name" value="PCW_Enzyme_Inhibitor"/>
</dbReference>
<evidence type="ECO:0000256" key="2">
    <source>
        <dbReference type="ARBA" id="ARBA00023157"/>
    </source>
</evidence>
<keyword evidence="7" id="KW-1185">Reference proteome</keyword>
<dbReference type="SUPFAM" id="SSF101148">
    <property type="entry name" value="Plant invertase/pectin methylesterase inhibitor"/>
    <property type="match status" value="1"/>
</dbReference>
<evidence type="ECO:0000259" key="5">
    <source>
        <dbReference type="SMART" id="SM00856"/>
    </source>
</evidence>
<dbReference type="SMART" id="SM00856">
    <property type="entry name" value="PMEI"/>
    <property type="match status" value="1"/>
</dbReference>
<keyword evidence="2" id="KW-1015">Disulfide bond</keyword>
<gene>
    <name evidence="6" type="ORF">F511_04931</name>
</gene>
<dbReference type="Pfam" id="PF04043">
    <property type="entry name" value="PMEI"/>
    <property type="match status" value="1"/>
</dbReference>
<dbReference type="CDD" id="cd14859">
    <property type="entry name" value="PMEI_like"/>
    <property type="match status" value="1"/>
</dbReference>
<feature type="chain" id="PRO_5016443261" evidence="4">
    <location>
        <begin position="25"/>
        <end position="176"/>
    </location>
</feature>
<evidence type="ECO:0000256" key="1">
    <source>
        <dbReference type="ARBA" id="ARBA00022729"/>
    </source>
</evidence>
<dbReference type="InterPro" id="IPR006501">
    <property type="entry name" value="Pectinesterase_inhib_dom"/>
</dbReference>
<dbReference type="AlphaFoldDB" id="A0A2Z7BRQ2"/>
<reference evidence="6 7" key="1">
    <citation type="journal article" date="2015" name="Proc. Natl. Acad. Sci. U.S.A.">
        <title>The resurrection genome of Boea hygrometrica: A blueprint for survival of dehydration.</title>
        <authorList>
            <person name="Xiao L."/>
            <person name="Yang G."/>
            <person name="Zhang L."/>
            <person name="Yang X."/>
            <person name="Zhao S."/>
            <person name="Ji Z."/>
            <person name="Zhou Q."/>
            <person name="Hu M."/>
            <person name="Wang Y."/>
            <person name="Chen M."/>
            <person name="Xu Y."/>
            <person name="Jin H."/>
            <person name="Xiao X."/>
            <person name="Hu G."/>
            <person name="Bao F."/>
            <person name="Hu Y."/>
            <person name="Wan P."/>
            <person name="Li L."/>
            <person name="Deng X."/>
            <person name="Kuang T."/>
            <person name="Xiang C."/>
            <person name="Zhu J.K."/>
            <person name="Oliver M.J."/>
            <person name="He Y."/>
        </authorList>
    </citation>
    <scope>NUCLEOTIDE SEQUENCE [LARGE SCALE GENOMIC DNA]</scope>
    <source>
        <strain evidence="7">cv. XS01</strain>
    </source>
</reference>
<evidence type="ECO:0000256" key="3">
    <source>
        <dbReference type="ARBA" id="ARBA00038471"/>
    </source>
</evidence>
<dbReference type="GO" id="GO:0004857">
    <property type="term" value="F:enzyme inhibitor activity"/>
    <property type="evidence" value="ECO:0007669"/>
    <property type="project" value="InterPro"/>
</dbReference>
<evidence type="ECO:0000313" key="6">
    <source>
        <dbReference type="EMBL" id="KZV34957.1"/>
    </source>
</evidence>
<evidence type="ECO:0000256" key="4">
    <source>
        <dbReference type="SAM" id="SignalP"/>
    </source>
</evidence>
<proteinExistence type="inferred from homology"/>
<keyword evidence="1 4" id="KW-0732">Signal</keyword>